<name>A0AAD2FLD9_9STRA</name>
<keyword evidence="2" id="KW-0732">Signal</keyword>
<dbReference type="Gene3D" id="3.30.428.40">
    <property type="entry name" value="Protein of unknown function DUF3067"/>
    <property type="match status" value="1"/>
</dbReference>
<dbReference type="AlphaFoldDB" id="A0AAD2FLD9"/>
<protein>
    <submittedName>
        <fullName evidence="3">Uncharacterized protein</fullName>
    </submittedName>
</protein>
<dbReference type="InterPro" id="IPR021420">
    <property type="entry name" value="DUF3067"/>
</dbReference>
<evidence type="ECO:0000256" key="1">
    <source>
        <dbReference type="SAM" id="MobiDB-lite"/>
    </source>
</evidence>
<feature type="chain" id="PRO_5042152121" evidence="2">
    <location>
        <begin position="30"/>
        <end position="276"/>
    </location>
</feature>
<dbReference type="Pfam" id="PF11267">
    <property type="entry name" value="DUF3067"/>
    <property type="match status" value="1"/>
</dbReference>
<proteinExistence type="predicted"/>
<gene>
    <name evidence="3" type="ORF">CYCCA115_LOCUS7009</name>
</gene>
<comment type="caution">
    <text evidence="3">The sequence shown here is derived from an EMBL/GenBank/DDBJ whole genome shotgun (WGS) entry which is preliminary data.</text>
</comment>
<feature type="compositionally biased region" description="Low complexity" evidence="1">
    <location>
        <begin position="97"/>
        <end position="115"/>
    </location>
</feature>
<dbReference type="Proteomes" id="UP001295423">
    <property type="component" value="Unassembled WGS sequence"/>
</dbReference>
<feature type="region of interest" description="Disordered" evidence="1">
    <location>
        <begin position="91"/>
        <end position="128"/>
    </location>
</feature>
<keyword evidence="4" id="KW-1185">Reference proteome</keyword>
<sequence>MSSLQRINIPIFMPFLVSLLSIHSTILSAQQSVFVEALVLSQSPQYHHARSNSQLVPSATARYAGFWDGLSDLWEEVIEVSTYGPSERKLLKKQREQQNQQVQQQEGEQSAVEQEPSTANDEQSTSSYDLYENNDSEAWMKAFGVEKDKRTPREESNPPIDGYGLRDLLLAKWGAPLDIDFQRSPFQVDVLYCAILPVVGYGDRKGRGRALPARHESELDYLMHLQGVIEVLHEYDQLEGFLVMIETTNKVPKRGTESVLYQMKLSREELKRVLNL</sequence>
<feature type="signal peptide" evidence="2">
    <location>
        <begin position="1"/>
        <end position="29"/>
    </location>
</feature>
<organism evidence="3 4">
    <name type="scientific">Cylindrotheca closterium</name>
    <dbReference type="NCBI Taxonomy" id="2856"/>
    <lineage>
        <taxon>Eukaryota</taxon>
        <taxon>Sar</taxon>
        <taxon>Stramenopiles</taxon>
        <taxon>Ochrophyta</taxon>
        <taxon>Bacillariophyta</taxon>
        <taxon>Bacillariophyceae</taxon>
        <taxon>Bacillariophycidae</taxon>
        <taxon>Bacillariales</taxon>
        <taxon>Bacillariaceae</taxon>
        <taxon>Cylindrotheca</taxon>
    </lineage>
</organism>
<feature type="compositionally biased region" description="Polar residues" evidence="1">
    <location>
        <begin position="116"/>
        <end position="128"/>
    </location>
</feature>
<evidence type="ECO:0000256" key="2">
    <source>
        <dbReference type="SAM" id="SignalP"/>
    </source>
</evidence>
<dbReference type="EMBL" id="CAKOGP040000890">
    <property type="protein sequence ID" value="CAJ1940372.1"/>
    <property type="molecule type" value="Genomic_DNA"/>
</dbReference>
<evidence type="ECO:0000313" key="3">
    <source>
        <dbReference type="EMBL" id="CAJ1940372.1"/>
    </source>
</evidence>
<accession>A0AAD2FLD9</accession>
<reference evidence="3" key="1">
    <citation type="submission" date="2023-08" db="EMBL/GenBank/DDBJ databases">
        <authorList>
            <person name="Audoor S."/>
            <person name="Bilcke G."/>
        </authorList>
    </citation>
    <scope>NUCLEOTIDE SEQUENCE</scope>
</reference>
<evidence type="ECO:0000313" key="4">
    <source>
        <dbReference type="Proteomes" id="UP001295423"/>
    </source>
</evidence>